<protein>
    <submittedName>
        <fullName evidence="3">Uncharacterized protein</fullName>
    </submittedName>
</protein>
<feature type="compositionally biased region" description="Gly residues" evidence="1">
    <location>
        <begin position="310"/>
        <end position="355"/>
    </location>
</feature>
<keyword evidence="2" id="KW-0472">Membrane</keyword>
<proteinExistence type="predicted"/>
<dbReference type="Proteomes" id="UP000650467">
    <property type="component" value="Unassembled WGS sequence"/>
</dbReference>
<evidence type="ECO:0000256" key="1">
    <source>
        <dbReference type="SAM" id="MobiDB-lite"/>
    </source>
</evidence>
<dbReference type="EMBL" id="JAEHOC010000012">
    <property type="protein sequence ID" value="KAG2436765.1"/>
    <property type="molecule type" value="Genomic_DNA"/>
</dbReference>
<sequence length="379" mass="37799">MIFMQFAAALAALIIMKDNLVDVTVSYSFPPPPPRNSTFPPRPSSPAPPSPLPPSPPGAAHPAPPPSASSGLVTFNCLYETNPLAHDTTCSSITIAFWLSVALVGVYGVTTIMWGIVAKDCSSARQAADAAGLPGHSSRLGVEVAAWVALAGGGVDWLTWFAVTQWWASRERGSCAECCENTAIFRPCAPCWSHCLSWGHSAAVACLACVCCMARHTLYPRLGEESPGGGGAAGGRAAVYGGWGQAHGAGGRGGTASRRHGSAVLVRGSGGGWVRFGDSAGFVRGQMPTEDEEAAAAVRGRTQAEEGSSVAGGAGAGAKAGPAEGGGGGGGAAAIGAPQRGGRGGRPGGDAGGGLAAAAAAEVEAGGATGAEQVQVRWQ</sequence>
<comment type="caution">
    <text evidence="3">The sequence shown here is derived from an EMBL/GenBank/DDBJ whole genome shotgun (WGS) entry which is preliminary data.</text>
</comment>
<dbReference type="AlphaFoldDB" id="A0A835W2E8"/>
<reference evidence="3" key="1">
    <citation type="journal article" date="2020" name="bioRxiv">
        <title>Comparative genomics of Chlamydomonas.</title>
        <authorList>
            <person name="Craig R.J."/>
            <person name="Hasan A.R."/>
            <person name="Ness R.W."/>
            <person name="Keightley P.D."/>
        </authorList>
    </citation>
    <scope>NUCLEOTIDE SEQUENCE</scope>
    <source>
        <strain evidence="3">SAG 7.73</strain>
    </source>
</reference>
<organism evidence="3 4">
    <name type="scientific">Chlamydomonas incerta</name>
    <dbReference type="NCBI Taxonomy" id="51695"/>
    <lineage>
        <taxon>Eukaryota</taxon>
        <taxon>Viridiplantae</taxon>
        <taxon>Chlorophyta</taxon>
        <taxon>core chlorophytes</taxon>
        <taxon>Chlorophyceae</taxon>
        <taxon>CS clade</taxon>
        <taxon>Chlamydomonadales</taxon>
        <taxon>Chlamydomonadaceae</taxon>
        <taxon>Chlamydomonas</taxon>
    </lineage>
</organism>
<gene>
    <name evidence="3" type="ORF">HXX76_006289</name>
</gene>
<keyword evidence="2" id="KW-0812">Transmembrane</keyword>
<feature type="region of interest" description="Disordered" evidence="1">
    <location>
        <begin position="32"/>
        <end position="67"/>
    </location>
</feature>
<name>A0A835W2E8_CHLIN</name>
<evidence type="ECO:0000256" key="2">
    <source>
        <dbReference type="SAM" id="Phobius"/>
    </source>
</evidence>
<accession>A0A835W2E8</accession>
<keyword evidence="4" id="KW-1185">Reference proteome</keyword>
<evidence type="ECO:0000313" key="4">
    <source>
        <dbReference type="Proteomes" id="UP000650467"/>
    </source>
</evidence>
<feature type="transmembrane region" description="Helical" evidence="2">
    <location>
        <begin position="95"/>
        <end position="117"/>
    </location>
</feature>
<keyword evidence="2" id="KW-1133">Transmembrane helix</keyword>
<feature type="region of interest" description="Disordered" evidence="1">
    <location>
        <begin position="284"/>
        <end position="379"/>
    </location>
</feature>
<dbReference type="OrthoDB" id="10527835at2759"/>
<feature type="compositionally biased region" description="Low complexity" evidence="1">
    <location>
        <begin position="356"/>
        <end position="366"/>
    </location>
</feature>
<evidence type="ECO:0000313" key="3">
    <source>
        <dbReference type="EMBL" id="KAG2436765.1"/>
    </source>
</evidence>